<comment type="cofactor">
    <cofactor evidence="1">
        <name>heme</name>
        <dbReference type="ChEBI" id="CHEBI:30413"/>
    </cofactor>
</comment>
<keyword evidence="6" id="KW-0408">Iron</keyword>
<proteinExistence type="inferred from homology"/>
<dbReference type="InterPro" id="IPR002397">
    <property type="entry name" value="Cyt_P450_B"/>
</dbReference>
<dbReference type="GO" id="GO:0008395">
    <property type="term" value="F:steroid hydroxylase activity"/>
    <property type="evidence" value="ECO:0007669"/>
    <property type="project" value="TreeGrafter"/>
</dbReference>
<dbReference type="AlphaFoldDB" id="A0AB38UYI7"/>
<evidence type="ECO:0000256" key="1">
    <source>
        <dbReference type="ARBA" id="ARBA00001971"/>
    </source>
</evidence>
<gene>
    <name evidence="9" type="ORF">LAUMK42_04555</name>
    <name evidence="10" type="ORF">LAUMK4_04478</name>
</gene>
<evidence type="ECO:0000256" key="4">
    <source>
        <dbReference type="ARBA" id="ARBA00022723"/>
    </source>
</evidence>
<dbReference type="FunFam" id="1.10.630.10:FF:000018">
    <property type="entry name" value="Cytochrome P450 monooxygenase"/>
    <property type="match status" value="1"/>
</dbReference>
<dbReference type="GO" id="GO:0020037">
    <property type="term" value="F:heme binding"/>
    <property type="evidence" value="ECO:0007669"/>
    <property type="project" value="InterPro"/>
</dbReference>
<dbReference type="InterPro" id="IPR036396">
    <property type="entry name" value="Cyt_P450_sf"/>
</dbReference>
<dbReference type="PANTHER" id="PTHR46696">
    <property type="entry name" value="P450, PUTATIVE (EUROFUNG)-RELATED"/>
    <property type="match status" value="1"/>
</dbReference>
<dbReference type="PANTHER" id="PTHR46696:SF4">
    <property type="entry name" value="BIOTIN BIOSYNTHESIS CYTOCHROME P450"/>
    <property type="match status" value="1"/>
</dbReference>
<dbReference type="EC" id="1.14.-.-" evidence="9"/>
<evidence type="ECO:0000313" key="11">
    <source>
        <dbReference type="Proteomes" id="UP000271464"/>
    </source>
</evidence>
<dbReference type="InterPro" id="IPR017972">
    <property type="entry name" value="Cyt_P450_CS"/>
</dbReference>
<dbReference type="InterPro" id="IPR029058">
    <property type="entry name" value="AB_hydrolase_fold"/>
</dbReference>
<comment type="caution">
    <text evidence="9">The sequence shown here is derived from an EMBL/GenBank/DDBJ whole genome shotgun (WGS) entry which is preliminary data.</text>
</comment>
<evidence type="ECO:0000256" key="6">
    <source>
        <dbReference type="ARBA" id="ARBA00023004"/>
    </source>
</evidence>
<dbReference type="Gene3D" id="1.10.630.10">
    <property type="entry name" value="Cytochrome P450"/>
    <property type="match status" value="1"/>
</dbReference>
<dbReference type="EMBL" id="UPHL01000130">
    <property type="protein sequence ID" value="VAZ85717.1"/>
    <property type="molecule type" value="Genomic_DNA"/>
</dbReference>
<dbReference type="Proteomes" id="UP000271464">
    <property type="component" value="Unassembled WGS sequence"/>
</dbReference>
<keyword evidence="3" id="KW-0349">Heme</keyword>
<dbReference type="SUPFAM" id="SSF53474">
    <property type="entry name" value="alpha/beta-Hydrolases"/>
    <property type="match status" value="1"/>
</dbReference>
<dbReference type="SUPFAM" id="SSF48264">
    <property type="entry name" value="Cytochrome P450"/>
    <property type="match status" value="1"/>
</dbReference>
<evidence type="ECO:0000313" key="12">
    <source>
        <dbReference type="Proteomes" id="UP000279331"/>
    </source>
</evidence>
<feature type="domain" description="AB hydrolase-1" evidence="8">
    <location>
        <begin position="32"/>
        <end position="263"/>
    </location>
</feature>
<protein>
    <submittedName>
        <fullName evidence="9">Cytochrome P450 123</fullName>
        <ecNumber evidence="9">1.14.-.-</ecNumber>
    </submittedName>
</protein>
<dbReference type="Proteomes" id="UP000279331">
    <property type="component" value="Unassembled WGS sequence"/>
</dbReference>
<evidence type="ECO:0000256" key="3">
    <source>
        <dbReference type="ARBA" id="ARBA00022617"/>
    </source>
</evidence>
<keyword evidence="5 9" id="KW-0560">Oxidoreductase</keyword>
<sequence>MNPALVRPRVVVVDGVPMSGLAAEVPDPRAVVVALHGGGTTSTYFDCPGHPQLSLLRLGATLGFTVIALDRPGHGSSAPYPEAVQSPQQRVALAFGAVQRILGQRPRGAGLFLMGHSGGCELALRMAASPLGAELLGVELGGTGRRYHPAAKEVMRAAAEQDRPPGVRELLWEPMRLYPADIVRAITNSAAPRYERAVALNWTHRDFPALAPAVRIPVRFTLGRHDNVFRSDPQALAEIADMFSAAPHFVSELQADAGHNLSLGHSAADYHRKVFAFVQECVALRSRSRYRYRYSRTLSRNDFVRNPVPEECAMTTSKVVFDPFSEEFFNGPWDTYRRMQEEAPVYYSEEYDFYALTRHADVAAGLKDFQTYSSAYGIDLAMVRTGQPSPHKAIIFMDPPEHRHMRSLLNKVFTPRAIQSQRRTVIDKIDKYLGAVDPMGFDAVQEFSGPFPVEVITTMLGVPEEYAQQVRHWIDESLHREPGQVEVGEKGMQANINTAMLYYDQVQQRRAEPRDDLFTKLITAEIEREDGQLTKLDDLEIAGFATLLGGAGAETVTKLVGNAPVVFARFPDQWQKLLDDRSKIPAAVEELLRYEAPSQYQVRRSMRDVELHGVTIPAGKPVFLINGAANRDPQAWTDPDVFDIDRDPHEATNLGFGYGIHSCLGAALARMESAIALEKLLDFMPRYEVDWANCNRVHMQNVLGWQNVPVRVLR</sequence>
<keyword evidence="7" id="KW-0503">Monooxygenase</keyword>
<name>A0AB38UYI7_9MYCO</name>
<keyword evidence="4" id="KW-0479">Metal-binding</keyword>
<evidence type="ECO:0000256" key="2">
    <source>
        <dbReference type="ARBA" id="ARBA00010617"/>
    </source>
</evidence>
<evidence type="ECO:0000256" key="5">
    <source>
        <dbReference type="ARBA" id="ARBA00023002"/>
    </source>
</evidence>
<evidence type="ECO:0000256" key="7">
    <source>
        <dbReference type="ARBA" id="ARBA00023033"/>
    </source>
</evidence>
<evidence type="ECO:0000313" key="9">
    <source>
        <dbReference type="EMBL" id="VAZ85717.1"/>
    </source>
</evidence>
<comment type="similarity">
    <text evidence="2">Belongs to the cytochrome P450 family.</text>
</comment>
<accession>A0AB38UYI7</accession>
<dbReference type="EMBL" id="UPHM01000119">
    <property type="protein sequence ID" value="VAZ99140.1"/>
    <property type="molecule type" value="Genomic_DNA"/>
</dbReference>
<evidence type="ECO:0000259" key="8">
    <source>
        <dbReference type="Pfam" id="PF12697"/>
    </source>
</evidence>
<dbReference type="GO" id="GO:0006707">
    <property type="term" value="P:cholesterol catabolic process"/>
    <property type="evidence" value="ECO:0007669"/>
    <property type="project" value="TreeGrafter"/>
</dbReference>
<reference evidence="11 12" key="1">
    <citation type="submission" date="2018-09" db="EMBL/GenBank/DDBJ databases">
        <authorList>
            <person name="Tagini F."/>
        </authorList>
    </citation>
    <scope>NUCLEOTIDE SEQUENCE [LARGE SCALE GENOMIC DNA]</scope>
    <source>
        <strain evidence="10 11">MK4</strain>
        <strain evidence="9 12">MK42</strain>
    </source>
</reference>
<dbReference type="Pfam" id="PF00067">
    <property type="entry name" value="p450"/>
    <property type="match status" value="1"/>
</dbReference>
<organism evidence="9 12">
    <name type="scientific">Mycobacterium persicum</name>
    <dbReference type="NCBI Taxonomy" id="1487726"/>
    <lineage>
        <taxon>Bacteria</taxon>
        <taxon>Bacillati</taxon>
        <taxon>Actinomycetota</taxon>
        <taxon>Actinomycetes</taxon>
        <taxon>Mycobacteriales</taxon>
        <taxon>Mycobacteriaceae</taxon>
        <taxon>Mycobacterium</taxon>
    </lineage>
</organism>
<dbReference type="InterPro" id="IPR001128">
    <property type="entry name" value="Cyt_P450"/>
</dbReference>
<dbReference type="GO" id="GO:0036199">
    <property type="term" value="F:cholest-4-en-3-one 26-monooxygenase activity"/>
    <property type="evidence" value="ECO:0007669"/>
    <property type="project" value="TreeGrafter"/>
</dbReference>
<dbReference type="Pfam" id="PF12697">
    <property type="entry name" value="Abhydrolase_6"/>
    <property type="match status" value="1"/>
</dbReference>
<dbReference type="GO" id="GO:0005506">
    <property type="term" value="F:iron ion binding"/>
    <property type="evidence" value="ECO:0007669"/>
    <property type="project" value="InterPro"/>
</dbReference>
<keyword evidence="11" id="KW-1185">Reference proteome</keyword>
<dbReference type="InterPro" id="IPR000073">
    <property type="entry name" value="AB_hydrolase_1"/>
</dbReference>
<dbReference type="PRINTS" id="PR00359">
    <property type="entry name" value="BP450"/>
</dbReference>
<evidence type="ECO:0000313" key="10">
    <source>
        <dbReference type="EMBL" id="VAZ99140.1"/>
    </source>
</evidence>
<dbReference type="Gene3D" id="3.40.50.1820">
    <property type="entry name" value="alpha/beta hydrolase"/>
    <property type="match status" value="1"/>
</dbReference>
<dbReference type="PROSITE" id="PS00086">
    <property type="entry name" value="CYTOCHROME_P450"/>
    <property type="match status" value="1"/>
</dbReference>